<reference evidence="2" key="1">
    <citation type="journal article" date="2023" name="Mol. Phylogenet. Evol.">
        <title>Genome-scale phylogeny and comparative genomics of the fungal order Sordariales.</title>
        <authorList>
            <person name="Hensen N."/>
            <person name="Bonometti L."/>
            <person name="Westerberg I."/>
            <person name="Brannstrom I.O."/>
            <person name="Guillou S."/>
            <person name="Cros-Aarteil S."/>
            <person name="Calhoun S."/>
            <person name="Haridas S."/>
            <person name="Kuo A."/>
            <person name="Mondo S."/>
            <person name="Pangilinan J."/>
            <person name="Riley R."/>
            <person name="LaButti K."/>
            <person name="Andreopoulos B."/>
            <person name="Lipzen A."/>
            <person name="Chen C."/>
            <person name="Yan M."/>
            <person name="Daum C."/>
            <person name="Ng V."/>
            <person name="Clum A."/>
            <person name="Steindorff A."/>
            <person name="Ohm R.A."/>
            <person name="Martin F."/>
            <person name="Silar P."/>
            <person name="Natvig D.O."/>
            <person name="Lalanne C."/>
            <person name="Gautier V."/>
            <person name="Ament-Velasquez S.L."/>
            <person name="Kruys A."/>
            <person name="Hutchinson M.I."/>
            <person name="Powell A.J."/>
            <person name="Barry K."/>
            <person name="Miller A.N."/>
            <person name="Grigoriev I.V."/>
            <person name="Debuchy R."/>
            <person name="Gladieux P."/>
            <person name="Hiltunen Thoren M."/>
            <person name="Johannesson H."/>
        </authorList>
    </citation>
    <scope>NUCLEOTIDE SEQUENCE</scope>
    <source>
        <strain evidence="2">CBS 314.62</strain>
    </source>
</reference>
<evidence type="ECO:0000256" key="1">
    <source>
        <dbReference type="SAM" id="MobiDB-lite"/>
    </source>
</evidence>
<feature type="compositionally biased region" description="Acidic residues" evidence="1">
    <location>
        <begin position="53"/>
        <end position="70"/>
    </location>
</feature>
<comment type="caution">
    <text evidence="2">The sequence shown here is derived from an EMBL/GenBank/DDBJ whole genome shotgun (WGS) entry which is preliminary data.</text>
</comment>
<feature type="region of interest" description="Disordered" evidence="1">
    <location>
        <begin position="898"/>
        <end position="929"/>
    </location>
</feature>
<reference evidence="2" key="2">
    <citation type="submission" date="2023-06" db="EMBL/GenBank/DDBJ databases">
        <authorList>
            <consortium name="Lawrence Berkeley National Laboratory"/>
            <person name="Haridas S."/>
            <person name="Hensen N."/>
            <person name="Bonometti L."/>
            <person name="Westerberg I."/>
            <person name="Brannstrom I.O."/>
            <person name="Guillou S."/>
            <person name="Cros-Aarteil S."/>
            <person name="Calhoun S."/>
            <person name="Kuo A."/>
            <person name="Mondo S."/>
            <person name="Pangilinan J."/>
            <person name="Riley R."/>
            <person name="Labutti K."/>
            <person name="Andreopoulos B."/>
            <person name="Lipzen A."/>
            <person name="Chen C."/>
            <person name="Yanf M."/>
            <person name="Daum C."/>
            <person name="Ng V."/>
            <person name="Clum A."/>
            <person name="Steindorff A."/>
            <person name="Ohm R."/>
            <person name="Martin F."/>
            <person name="Silar P."/>
            <person name="Natvig D."/>
            <person name="Lalanne C."/>
            <person name="Gautier V."/>
            <person name="Ament-Velasquez S.L."/>
            <person name="Kruys A."/>
            <person name="Hutchinson M.I."/>
            <person name="Powell A.J."/>
            <person name="Barry K."/>
            <person name="Miller A.N."/>
            <person name="Grigoriev I.V."/>
            <person name="Debuchy R."/>
            <person name="Gladieux P."/>
            <person name="Thoren M.H."/>
            <person name="Johannesson H."/>
        </authorList>
    </citation>
    <scope>NUCLEOTIDE SEQUENCE</scope>
    <source>
        <strain evidence="2">CBS 314.62</strain>
    </source>
</reference>
<organism evidence="2 3">
    <name type="scientific">Podospora appendiculata</name>
    <dbReference type="NCBI Taxonomy" id="314037"/>
    <lineage>
        <taxon>Eukaryota</taxon>
        <taxon>Fungi</taxon>
        <taxon>Dikarya</taxon>
        <taxon>Ascomycota</taxon>
        <taxon>Pezizomycotina</taxon>
        <taxon>Sordariomycetes</taxon>
        <taxon>Sordariomycetidae</taxon>
        <taxon>Sordariales</taxon>
        <taxon>Podosporaceae</taxon>
        <taxon>Podospora</taxon>
    </lineage>
</organism>
<evidence type="ECO:0000313" key="2">
    <source>
        <dbReference type="EMBL" id="KAK3695599.1"/>
    </source>
</evidence>
<feature type="compositionally biased region" description="Polar residues" evidence="1">
    <location>
        <begin position="700"/>
        <end position="722"/>
    </location>
</feature>
<dbReference type="EMBL" id="JAULSO010000001">
    <property type="protein sequence ID" value="KAK3695599.1"/>
    <property type="molecule type" value="Genomic_DNA"/>
</dbReference>
<feature type="compositionally biased region" description="Low complexity" evidence="1">
    <location>
        <begin position="666"/>
        <end position="675"/>
    </location>
</feature>
<accession>A0AAE0XLF4</accession>
<evidence type="ECO:0000313" key="3">
    <source>
        <dbReference type="Proteomes" id="UP001270362"/>
    </source>
</evidence>
<feature type="compositionally biased region" description="Polar residues" evidence="1">
    <location>
        <begin position="175"/>
        <end position="191"/>
    </location>
</feature>
<feature type="region of interest" description="Disordered" evidence="1">
    <location>
        <begin position="803"/>
        <end position="837"/>
    </location>
</feature>
<keyword evidence="3" id="KW-1185">Reference proteome</keyword>
<feature type="compositionally biased region" description="Polar residues" evidence="1">
    <location>
        <begin position="116"/>
        <end position="130"/>
    </location>
</feature>
<sequence>MEGSYGNVFPATNSAMAARPPPSSGADAYKVNVSRQKTRKWAEFKPQNYDGGDWGDEYDDDDADADEPDEPPPPPSKPMGPRLPGVPPALRQFQPVGPMPLQVHTQPAPAAVLGRPQQTDTGSPLFSGNASERAVGERTVSSQSSVISPGLRRMSPAPPSAGPSVATRFPLRKSSIGQHDSPDSQPGSTSKPWAEARSASPANATAKSPTTPNKPLPFIRPADIYRRMEEEKERERKSSMDSSSRASLDSGTVGRPAERTDLAAKSQMDSTADQSHPVAGAALEGGVESSRNPRPSLAPVAERKSEYGMEALLASYASDEPGGSFQPASSFREDPELPRIDPTSPKLPDLARMSTFGHDLFSTPSQFMAADAPSLPTIPVYLQASNASQPGFIAPPPPPPGTFVRSPADAPPAHIAASSQMPDLGPVGSAVEADVVFRTVQEGARSGSPPNGSQELAGLSLHQNGGSDVAQPSRYEPVSKQREATSSAEDQRPFRPSLPGGWVSETPTTPGDFLPPTPEPGPAPSPAHAPNQTLTPRALVGRSVESGEVSPMTETDDGSSSAGKSQRPAPDAASDVASELEPKSTPTTATTRDSEITPTAPLNPYRAPREPSGDDEYFRAPPPFGTNSTASSPVKDSDVLREEIMKSLSPMQPSSSFVESNDETTAAYHSAAGAARESSYLGDVYGDYWASSEDKVEQNILASTSSNEPAETLGNSTSSQIELSKDLPAVPADTAIVPSSTPVPGKHMAPEAESAAVTEPGDLRRRFSWEAGSKNNASAELAATELPVEQKALGSELSNMVAAAPTRLESSPERPSSSVARDGGLLSPSAPKPNITPILNLAPSSGISHQVSQATTLQPRLALDVPIEPPSPVSVMSAMQGQAPNNHRLSLAEEKMLSPVGQTPPPEQHPALNEGPQPLQPIPPQPNNLKKRGSINIIPFRQIMEMQSPAERIKHYNETRLQFAAIDTGLDEWLLALMSKHSEHAVLDPSFRIATSGSNAPFDAQQRLQSPVEGQAPPTFFQQANTFPPNLNEGGRLQNHMPMPPPMLHGPSGFGQHSKQVGTKSKELLLAAGKTGKGFGKGLLSKGKSKLRGTGDKVFFNS</sequence>
<feature type="region of interest" description="Disordered" evidence="1">
    <location>
        <begin position="1"/>
        <end position="303"/>
    </location>
</feature>
<feature type="compositionally biased region" description="Basic and acidic residues" evidence="1">
    <location>
        <begin position="223"/>
        <end position="239"/>
    </location>
</feature>
<feature type="compositionally biased region" description="Basic and acidic residues" evidence="1">
    <location>
        <begin position="607"/>
        <end position="618"/>
    </location>
</feature>
<feature type="compositionally biased region" description="Basic and acidic residues" evidence="1">
    <location>
        <begin position="477"/>
        <end position="493"/>
    </location>
</feature>
<feature type="compositionally biased region" description="Basic and acidic residues" evidence="1">
    <location>
        <begin position="635"/>
        <end position="645"/>
    </location>
</feature>
<feature type="region of interest" description="Disordered" evidence="1">
    <location>
        <begin position="387"/>
        <end position="427"/>
    </location>
</feature>
<feature type="region of interest" description="Disordered" evidence="1">
    <location>
        <begin position="317"/>
        <end position="351"/>
    </location>
</feature>
<feature type="compositionally biased region" description="Polar residues" evidence="1">
    <location>
        <begin position="200"/>
        <end position="213"/>
    </location>
</feature>
<dbReference type="Proteomes" id="UP001270362">
    <property type="component" value="Unassembled WGS sequence"/>
</dbReference>
<feature type="region of interest" description="Disordered" evidence="1">
    <location>
        <begin position="700"/>
        <end position="778"/>
    </location>
</feature>
<gene>
    <name evidence="2" type="ORF">B0T22DRAFT_369547</name>
</gene>
<feature type="compositionally biased region" description="Polar residues" evidence="1">
    <location>
        <begin position="649"/>
        <end position="659"/>
    </location>
</feature>
<name>A0AAE0XLF4_9PEZI</name>
<proteinExistence type="predicted"/>
<protein>
    <submittedName>
        <fullName evidence="2">Uncharacterized protein</fullName>
    </submittedName>
</protein>
<feature type="region of interest" description="Disordered" evidence="1">
    <location>
        <begin position="440"/>
        <end position="676"/>
    </location>
</feature>
<feature type="compositionally biased region" description="Polar residues" evidence="1">
    <location>
        <begin position="625"/>
        <end position="634"/>
    </location>
</feature>
<feature type="compositionally biased region" description="Pro residues" evidence="1">
    <location>
        <begin position="513"/>
        <end position="527"/>
    </location>
</feature>
<dbReference type="AlphaFoldDB" id="A0AAE0XLF4"/>
<feature type="compositionally biased region" description="Low complexity" evidence="1">
    <location>
        <begin position="807"/>
        <end position="818"/>
    </location>
</feature>